<evidence type="ECO:0000256" key="1">
    <source>
        <dbReference type="SAM" id="MobiDB-lite"/>
    </source>
</evidence>
<evidence type="ECO:0000313" key="5">
    <source>
        <dbReference type="Proteomes" id="UP000671828"/>
    </source>
</evidence>
<gene>
    <name evidence="4" type="ORF">J7S33_10130</name>
    <name evidence="3" type="ORF">JOE68_001968</name>
</gene>
<dbReference type="EMBL" id="CP072788">
    <property type="protein sequence ID" value="QTR05043.1"/>
    <property type="molecule type" value="Genomic_DNA"/>
</dbReference>
<dbReference type="Pfam" id="PF12079">
    <property type="entry name" value="DUF3558"/>
    <property type="match status" value="1"/>
</dbReference>
<organism evidence="4 5">
    <name type="scientific">Saccharothrix algeriensis</name>
    <dbReference type="NCBI Taxonomy" id="173560"/>
    <lineage>
        <taxon>Bacteria</taxon>
        <taxon>Bacillati</taxon>
        <taxon>Actinomycetota</taxon>
        <taxon>Actinomycetes</taxon>
        <taxon>Pseudonocardiales</taxon>
        <taxon>Pseudonocardiaceae</taxon>
        <taxon>Saccharothrix</taxon>
    </lineage>
</organism>
<protein>
    <submittedName>
        <fullName evidence="4">DUF3558 domain-containing protein</fullName>
    </submittedName>
    <submittedName>
        <fullName evidence="3">Surface antigen</fullName>
    </submittedName>
</protein>
<accession>A0A8T8I2B1</accession>
<reference evidence="4" key="2">
    <citation type="submission" date="2021-04" db="EMBL/GenBank/DDBJ databases">
        <title>Saccharothrix algeriensis WGS.</title>
        <authorList>
            <person name="Stuskova K."/>
            <person name="Hakalova E."/>
            <person name="Tebbal A.B."/>
            <person name="Eichmeier A."/>
        </authorList>
    </citation>
    <scope>NUCLEOTIDE SEQUENCE</scope>
    <source>
        <strain evidence="4">NRRL B-24137</strain>
    </source>
</reference>
<feature type="signal peptide" evidence="2">
    <location>
        <begin position="1"/>
        <end position="19"/>
    </location>
</feature>
<feature type="chain" id="PRO_5038364202" evidence="2">
    <location>
        <begin position="20"/>
        <end position="199"/>
    </location>
</feature>
<feature type="compositionally biased region" description="Polar residues" evidence="1">
    <location>
        <begin position="22"/>
        <end position="46"/>
    </location>
</feature>
<dbReference type="RefSeq" id="WP_204841984.1">
    <property type="nucleotide sequence ID" value="NZ_JAFBCL010000001.1"/>
</dbReference>
<dbReference type="InterPro" id="IPR024520">
    <property type="entry name" value="DUF3558"/>
</dbReference>
<dbReference type="Proteomes" id="UP001195724">
    <property type="component" value="Unassembled WGS sequence"/>
</dbReference>
<evidence type="ECO:0000313" key="6">
    <source>
        <dbReference type="Proteomes" id="UP001195724"/>
    </source>
</evidence>
<dbReference type="AlphaFoldDB" id="A0A8T8I2B1"/>
<proteinExistence type="predicted"/>
<name>A0A8T8I2B1_9PSEU</name>
<evidence type="ECO:0000256" key="2">
    <source>
        <dbReference type="SAM" id="SignalP"/>
    </source>
</evidence>
<evidence type="ECO:0000313" key="3">
    <source>
        <dbReference type="EMBL" id="MBM7811103.1"/>
    </source>
</evidence>
<reference evidence="3 6" key="1">
    <citation type="submission" date="2021-01" db="EMBL/GenBank/DDBJ databases">
        <title>Sequencing the genomes of 1000 actinobacteria strains.</title>
        <authorList>
            <person name="Klenk H.-P."/>
        </authorList>
    </citation>
    <scope>NUCLEOTIDE SEQUENCE [LARGE SCALE GENOMIC DNA]</scope>
    <source>
        <strain evidence="3 6">DSM 44581</strain>
    </source>
</reference>
<evidence type="ECO:0000313" key="4">
    <source>
        <dbReference type="EMBL" id="QTR05043.1"/>
    </source>
</evidence>
<dbReference type="PROSITE" id="PS51257">
    <property type="entry name" value="PROKAR_LIPOPROTEIN"/>
    <property type="match status" value="1"/>
</dbReference>
<feature type="region of interest" description="Disordered" evidence="1">
    <location>
        <begin position="22"/>
        <end position="53"/>
    </location>
</feature>
<sequence>MNRTVRAALAVGAAVAALAACTSTSPGDPTSAPTTSEDVPTSTSPDSGGGGGLNLQKYLSDPCAILTKEQQAGLATFREATAGEDGPNGPSCTYQGKDVLADSTFKVILVVKGNTIEDFIESTKSGMSISEETEVEGRRAVSFDSADGKRTCNTAVGTSDREAVLVQGSIGKNDKLNDGKACGTTERVAATVIGNLKKG</sequence>
<dbReference type="EMBL" id="JAFBCL010000001">
    <property type="protein sequence ID" value="MBM7811103.1"/>
    <property type="molecule type" value="Genomic_DNA"/>
</dbReference>
<keyword evidence="6" id="KW-1185">Reference proteome</keyword>
<dbReference type="Proteomes" id="UP000671828">
    <property type="component" value="Chromosome"/>
</dbReference>
<keyword evidence="2" id="KW-0732">Signal</keyword>